<comment type="similarity">
    <text evidence="1">Belongs to the senescence regulator S40 family.</text>
</comment>
<dbReference type="Proteomes" id="UP000015453">
    <property type="component" value="Unassembled WGS sequence"/>
</dbReference>
<organism evidence="3 4">
    <name type="scientific">Genlisea aurea</name>
    <dbReference type="NCBI Taxonomy" id="192259"/>
    <lineage>
        <taxon>Eukaryota</taxon>
        <taxon>Viridiplantae</taxon>
        <taxon>Streptophyta</taxon>
        <taxon>Embryophyta</taxon>
        <taxon>Tracheophyta</taxon>
        <taxon>Spermatophyta</taxon>
        <taxon>Magnoliopsida</taxon>
        <taxon>eudicotyledons</taxon>
        <taxon>Gunneridae</taxon>
        <taxon>Pentapetalae</taxon>
        <taxon>asterids</taxon>
        <taxon>lamiids</taxon>
        <taxon>Lamiales</taxon>
        <taxon>Lentibulariaceae</taxon>
        <taxon>Genlisea</taxon>
    </lineage>
</organism>
<evidence type="ECO:0000256" key="2">
    <source>
        <dbReference type="SAM" id="MobiDB-lite"/>
    </source>
</evidence>
<feature type="region of interest" description="Disordered" evidence="2">
    <location>
        <begin position="48"/>
        <end position="69"/>
    </location>
</feature>
<dbReference type="AlphaFoldDB" id="S8DWX1"/>
<protein>
    <submittedName>
        <fullName evidence="3">Uncharacterized protein</fullName>
    </submittedName>
</protein>
<evidence type="ECO:0000313" key="3">
    <source>
        <dbReference type="EMBL" id="EPS67748.1"/>
    </source>
</evidence>
<dbReference type="InterPro" id="IPR007608">
    <property type="entry name" value="Senescence_reg_S40"/>
</dbReference>
<gene>
    <name evidence="3" type="ORF">M569_07029</name>
</gene>
<name>S8DWX1_9LAMI</name>
<dbReference type="GO" id="GO:0010150">
    <property type="term" value="P:leaf senescence"/>
    <property type="evidence" value="ECO:0007669"/>
    <property type="project" value="UniProtKB-ARBA"/>
</dbReference>
<keyword evidence="4" id="KW-1185">Reference proteome</keyword>
<dbReference type="PANTHER" id="PTHR33083">
    <property type="entry name" value="EXPRESSED PROTEIN"/>
    <property type="match status" value="1"/>
</dbReference>
<accession>S8DWX1</accession>
<dbReference type="EMBL" id="AUSU01002946">
    <property type="protein sequence ID" value="EPS67748.1"/>
    <property type="molecule type" value="Genomic_DNA"/>
</dbReference>
<proteinExistence type="inferred from homology"/>
<evidence type="ECO:0000313" key="4">
    <source>
        <dbReference type="Proteomes" id="UP000015453"/>
    </source>
</evidence>
<comment type="caution">
    <text evidence="3">The sequence shown here is derived from an EMBL/GenBank/DDBJ whole genome shotgun (WGS) entry which is preliminary data.</text>
</comment>
<dbReference type="PANTHER" id="PTHR33083:SF50">
    <property type="entry name" value="PROTEIN S40-7"/>
    <property type="match status" value="1"/>
</dbReference>
<evidence type="ECO:0000256" key="1">
    <source>
        <dbReference type="ARBA" id="ARBA00034773"/>
    </source>
</evidence>
<dbReference type="Pfam" id="PF04520">
    <property type="entry name" value="Senescence_reg"/>
    <property type="match status" value="1"/>
</dbReference>
<reference evidence="3 4" key="1">
    <citation type="journal article" date="2013" name="BMC Genomics">
        <title>The miniature genome of a carnivorous plant Genlisea aurea contains a low number of genes and short non-coding sequences.</title>
        <authorList>
            <person name="Leushkin E.V."/>
            <person name="Sutormin R.A."/>
            <person name="Nabieva E.R."/>
            <person name="Penin A.A."/>
            <person name="Kondrashov A.S."/>
            <person name="Logacheva M.D."/>
        </authorList>
    </citation>
    <scope>NUCLEOTIDE SEQUENCE [LARGE SCALE GENOMIC DNA]</scope>
</reference>
<feature type="non-terminal residue" evidence="3">
    <location>
        <position position="209"/>
    </location>
</feature>
<sequence length="209" mass="23455">MDRGGARLRRSYRDRRSMQAERFMRMLELQFRNAASAAADLELSEDDIFSCQPSPEPPSSDEKPSSPPATLKANLGILAALNENSEAGSKTESRRIVRASISASLSILSYCAAASISSRIMIPRLPHPRTHRIRWFPESAPVKIPIMPMELRTRAMELDDSISEGEESILLPPHEFTASKFSVMPPCSVIEGRDFRQVRDGVWYQSVFM</sequence>